<dbReference type="OrthoDB" id="4502478at2759"/>
<dbReference type="InParanoid" id="A0A1V8TPS9"/>
<gene>
    <name evidence="2" type="ORF">B0A48_01583</name>
</gene>
<organism evidence="2 3">
    <name type="scientific">Cryoendolithus antarcticus</name>
    <dbReference type="NCBI Taxonomy" id="1507870"/>
    <lineage>
        <taxon>Eukaryota</taxon>
        <taxon>Fungi</taxon>
        <taxon>Dikarya</taxon>
        <taxon>Ascomycota</taxon>
        <taxon>Pezizomycotina</taxon>
        <taxon>Dothideomycetes</taxon>
        <taxon>Dothideomycetidae</taxon>
        <taxon>Cladosporiales</taxon>
        <taxon>Cladosporiaceae</taxon>
        <taxon>Cryoendolithus</taxon>
    </lineage>
</organism>
<evidence type="ECO:0000256" key="1">
    <source>
        <dbReference type="SAM" id="MobiDB-lite"/>
    </source>
</evidence>
<name>A0A1V8TPS9_9PEZI</name>
<feature type="compositionally biased region" description="Low complexity" evidence="1">
    <location>
        <begin position="134"/>
        <end position="144"/>
    </location>
</feature>
<feature type="region of interest" description="Disordered" evidence="1">
    <location>
        <begin position="162"/>
        <end position="211"/>
    </location>
</feature>
<evidence type="ECO:0000313" key="2">
    <source>
        <dbReference type="EMBL" id="OQO13355.1"/>
    </source>
</evidence>
<reference evidence="3" key="1">
    <citation type="submission" date="2017-03" db="EMBL/GenBank/DDBJ databases">
        <title>Genomes of endolithic fungi from Antarctica.</title>
        <authorList>
            <person name="Coleine C."/>
            <person name="Masonjones S."/>
            <person name="Stajich J.E."/>
        </authorList>
    </citation>
    <scope>NUCLEOTIDE SEQUENCE [LARGE SCALE GENOMIC DNA]</scope>
    <source>
        <strain evidence="3">CCFEE 5527</strain>
    </source>
</reference>
<dbReference type="Proteomes" id="UP000192596">
    <property type="component" value="Unassembled WGS sequence"/>
</dbReference>
<dbReference type="AlphaFoldDB" id="A0A1V8TPS9"/>
<comment type="caution">
    <text evidence="2">The sequence shown here is derived from an EMBL/GenBank/DDBJ whole genome shotgun (WGS) entry which is preliminary data.</text>
</comment>
<feature type="region of interest" description="Disordered" evidence="1">
    <location>
        <begin position="121"/>
        <end position="144"/>
    </location>
</feature>
<feature type="compositionally biased region" description="Polar residues" evidence="1">
    <location>
        <begin position="162"/>
        <end position="176"/>
    </location>
</feature>
<accession>A0A1V8TPS9</accession>
<dbReference type="EMBL" id="NAJO01000003">
    <property type="protein sequence ID" value="OQO13355.1"/>
    <property type="molecule type" value="Genomic_DNA"/>
</dbReference>
<feature type="compositionally biased region" description="Basic and acidic residues" evidence="1">
    <location>
        <begin position="190"/>
        <end position="211"/>
    </location>
</feature>
<sequence length="211" mass="24468">MAPLIPALAQSESKSRFFERLRMDERNLAHARLYIAMKDEAAEGWKRLQATADTLSPGMRENGSVQHSETATHREILRIYHLAQPETKAVYHLGLDETGSVEVENWIIRWMLWHVGRYRNSRSNGRTEDSPNESSSSNSGQQQSCPFREFCFERLIRYSPQAKSQPLRQRQGTTIRSEIRPGQGTPMRRRNADNGEMKIDWRKNEGKARLR</sequence>
<evidence type="ECO:0000313" key="3">
    <source>
        <dbReference type="Proteomes" id="UP000192596"/>
    </source>
</evidence>
<keyword evidence="3" id="KW-1185">Reference proteome</keyword>
<protein>
    <submittedName>
        <fullName evidence="2">Uncharacterized protein</fullName>
    </submittedName>
</protein>
<proteinExistence type="predicted"/>